<name>A0A246JJY1_9SPHN</name>
<dbReference type="InterPro" id="IPR050474">
    <property type="entry name" value="Hel308_SKI2-like"/>
</dbReference>
<reference evidence="7 8" key="1">
    <citation type="journal article" date="2002" name="Int. J. Syst. Evol. Microbiol.">
        <title>Sphingopyxis witflariensis sp. nov., isolated from activated sludge.</title>
        <authorList>
            <person name="Kampfer P."/>
            <person name="Witzenberger R."/>
            <person name="Denner E.B."/>
            <person name="Busse H.J."/>
            <person name="Neef A."/>
        </authorList>
    </citation>
    <scope>NUCLEOTIDE SEQUENCE [LARGE SCALE GENOMIC DNA]</scope>
    <source>
        <strain evidence="7 8">DSM 14551</strain>
    </source>
</reference>
<dbReference type="PROSITE" id="PS51192">
    <property type="entry name" value="HELICASE_ATP_BIND_1"/>
    <property type="match status" value="1"/>
</dbReference>
<dbReference type="GO" id="GO:0003676">
    <property type="term" value="F:nucleic acid binding"/>
    <property type="evidence" value="ECO:0007669"/>
    <property type="project" value="InterPro"/>
</dbReference>
<dbReference type="PANTHER" id="PTHR47961">
    <property type="entry name" value="DNA POLYMERASE THETA, PUTATIVE (AFU_ORTHOLOGUE AFUA_1G05260)-RELATED"/>
    <property type="match status" value="1"/>
</dbReference>
<evidence type="ECO:0000313" key="8">
    <source>
        <dbReference type="Proteomes" id="UP000197097"/>
    </source>
</evidence>
<evidence type="ECO:0000256" key="3">
    <source>
        <dbReference type="ARBA" id="ARBA00022806"/>
    </source>
</evidence>
<evidence type="ECO:0000256" key="4">
    <source>
        <dbReference type="ARBA" id="ARBA00022840"/>
    </source>
</evidence>
<dbReference type="InterPro" id="IPR014001">
    <property type="entry name" value="Helicase_ATP-bd"/>
</dbReference>
<keyword evidence="1" id="KW-0547">Nucleotide-binding</keyword>
<evidence type="ECO:0000313" key="7">
    <source>
        <dbReference type="EMBL" id="OWQ92902.1"/>
    </source>
</evidence>
<dbReference type="OrthoDB" id="9815222at2"/>
<dbReference type="InterPro" id="IPR001650">
    <property type="entry name" value="Helicase_C-like"/>
</dbReference>
<dbReference type="SMART" id="SM00490">
    <property type="entry name" value="HELICc"/>
    <property type="match status" value="1"/>
</dbReference>
<organism evidence="7 8">
    <name type="scientific">Sphingopyxis witflariensis</name>
    <dbReference type="NCBI Taxonomy" id="173675"/>
    <lineage>
        <taxon>Bacteria</taxon>
        <taxon>Pseudomonadati</taxon>
        <taxon>Pseudomonadota</taxon>
        <taxon>Alphaproteobacteria</taxon>
        <taxon>Sphingomonadales</taxon>
        <taxon>Sphingomonadaceae</taxon>
        <taxon>Sphingopyxis</taxon>
    </lineage>
</organism>
<proteinExistence type="predicted"/>
<evidence type="ECO:0000256" key="2">
    <source>
        <dbReference type="ARBA" id="ARBA00022801"/>
    </source>
</evidence>
<evidence type="ECO:0000259" key="5">
    <source>
        <dbReference type="PROSITE" id="PS51192"/>
    </source>
</evidence>
<gene>
    <name evidence="7" type="ORF">CDQ91_17295</name>
</gene>
<feature type="domain" description="Helicase C-terminal" evidence="6">
    <location>
        <begin position="378"/>
        <end position="565"/>
    </location>
</feature>
<dbReference type="Gene3D" id="3.40.50.300">
    <property type="entry name" value="P-loop containing nucleotide triphosphate hydrolases"/>
    <property type="match status" value="2"/>
</dbReference>
<keyword evidence="8" id="KW-1185">Reference proteome</keyword>
<dbReference type="Proteomes" id="UP000197097">
    <property type="component" value="Unassembled WGS sequence"/>
</dbReference>
<dbReference type="Pfam" id="PF00271">
    <property type="entry name" value="Helicase_C"/>
    <property type="match status" value="1"/>
</dbReference>
<dbReference type="SMART" id="SM00487">
    <property type="entry name" value="DEXDc"/>
    <property type="match status" value="1"/>
</dbReference>
<dbReference type="GO" id="GO:0004386">
    <property type="term" value="F:helicase activity"/>
    <property type="evidence" value="ECO:0007669"/>
    <property type="project" value="UniProtKB-KW"/>
</dbReference>
<keyword evidence="3 7" id="KW-0347">Helicase</keyword>
<dbReference type="SUPFAM" id="SSF52540">
    <property type="entry name" value="P-loop containing nucleoside triphosphate hydrolases"/>
    <property type="match status" value="1"/>
</dbReference>
<sequence>MSLDDLTSWLLKEGINVEVDALTRRTVRTELDNLVEDPEGDAAPIDWSRLLFAGSILARSKERAHQEAALRIATGAVTLGNSQPVNDAGAVLLGKLSNFRAVALANDRNLLEYDLEGRLGLALRMEVQRRQIEQSVLVESSGRWIQVNDFQQRFWENANSHSWLSASAPTASGKTFLVLQWLIDHMRSESTKVAVYLAPTRALVSEIESNLAALLGKAGDMEVSSLPLREKYGAATAGGKKLILVFTQERLHLLANVLGKDVNVDLLIVDEAHKIGDNQRGVILQDAIERVERANSALKVVFISPATQNPEELLADAPVDAKVAAVDSDSPTVIQNLIIAQQAPRKPQLWDLSLRHGEALLPIGRLSLASTPGGVSKKIAFIAAAVGERGGTLVYANKAGQAEEIAALISQLIPPMGGQDEELSELADLARKGVHPNFALASLVEKGVAFHYGNMPSLIRLEVERLFRSGKIRFLVCTSTLIEGVNLSCRTIVVRGPRKGVGHPMEPHDFWNLAGRAGRWGDEFQGNIICIDPDDANAWPTGVPVRSRYPIQRESDAVLESRDGIIGYLGQRLDTPLVEIADTGKYEQVGAYLLATYLRLGSISHASFAKRHSPQTIAELDGRLGAIAGQIEIGPDIAERHPGVSALGLQQLLDALRAYEKDIENLMPAKVESQDSYDRFVTIMRRINENLFPAFQPDGIIPLHALIVVQWLQGYSLAAMIRKNIDYHKKYNKPYKLPQLIRDTMELVEQIARFRAPKYLSAYMDILYLHLREIGREDLIEDDLDIGTQLEFGVSSVTLLSLMELGLSRMTAVTLYEKIARDDLTKESCRAWVAERNAQFEGMDIPAIIVREIREKLLPLAEGDEASSPSQ</sequence>
<dbReference type="InterPro" id="IPR027417">
    <property type="entry name" value="P-loop_NTPase"/>
</dbReference>
<keyword evidence="4" id="KW-0067">ATP-binding</keyword>
<keyword evidence="2" id="KW-0378">Hydrolase</keyword>
<dbReference type="AlphaFoldDB" id="A0A246JJY1"/>
<dbReference type="Pfam" id="PF00270">
    <property type="entry name" value="DEAD"/>
    <property type="match status" value="1"/>
</dbReference>
<dbReference type="GO" id="GO:0016787">
    <property type="term" value="F:hydrolase activity"/>
    <property type="evidence" value="ECO:0007669"/>
    <property type="project" value="UniProtKB-KW"/>
</dbReference>
<dbReference type="GO" id="GO:0005524">
    <property type="term" value="F:ATP binding"/>
    <property type="evidence" value="ECO:0007669"/>
    <property type="project" value="UniProtKB-KW"/>
</dbReference>
<dbReference type="PROSITE" id="PS51194">
    <property type="entry name" value="HELICASE_CTER"/>
    <property type="match status" value="1"/>
</dbReference>
<dbReference type="EMBL" id="NISJ01000011">
    <property type="protein sequence ID" value="OWQ92902.1"/>
    <property type="molecule type" value="Genomic_DNA"/>
</dbReference>
<comment type="caution">
    <text evidence="7">The sequence shown here is derived from an EMBL/GenBank/DDBJ whole genome shotgun (WGS) entry which is preliminary data.</text>
</comment>
<dbReference type="PANTHER" id="PTHR47961:SF6">
    <property type="entry name" value="DNA-DIRECTED DNA POLYMERASE"/>
    <property type="match status" value="1"/>
</dbReference>
<feature type="domain" description="Helicase ATP-binding" evidence="5">
    <location>
        <begin position="155"/>
        <end position="326"/>
    </location>
</feature>
<evidence type="ECO:0000256" key="1">
    <source>
        <dbReference type="ARBA" id="ARBA00022741"/>
    </source>
</evidence>
<evidence type="ECO:0000259" key="6">
    <source>
        <dbReference type="PROSITE" id="PS51194"/>
    </source>
</evidence>
<accession>A0A246JJY1</accession>
<dbReference type="InterPro" id="IPR011545">
    <property type="entry name" value="DEAD/DEAH_box_helicase_dom"/>
</dbReference>
<protein>
    <submittedName>
        <fullName evidence="7">DEAD/DEAH box helicase</fullName>
    </submittedName>
</protein>